<accession>A0A9P0MBX3</accession>
<evidence type="ECO:0000313" key="2">
    <source>
        <dbReference type="Proteomes" id="UP001152888"/>
    </source>
</evidence>
<dbReference type="Proteomes" id="UP001152888">
    <property type="component" value="Unassembled WGS sequence"/>
</dbReference>
<organism evidence="1 2">
    <name type="scientific">Acanthoscelides obtectus</name>
    <name type="common">Bean weevil</name>
    <name type="synonym">Bruchus obtectus</name>
    <dbReference type="NCBI Taxonomy" id="200917"/>
    <lineage>
        <taxon>Eukaryota</taxon>
        <taxon>Metazoa</taxon>
        <taxon>Ecdysozoa</taxon>
        <taxon>Arthropoda</taxon>
        <taxon>Hexapoda</taxon>
        <taxon>Insecta</taxon>
        <taxon>Pterygota</taxon>
        <taxon>Neoptera</taxon>
        <taxon>Endopterygota</taxon>
        <taxon>Coleoptera</taxon>
        <taxon>Polyphaga</taxon>
        <taxon>Cucujiformia</taxon>
        <taxon>Chrysomeloidea</taxon>
        <taxon>Chrysomelidae</taxon>
        <taxon>Bruchinae</taxon>
        <taxon>Bruchini</taxon>
        <taxon>Acanthoscelides</taxon>
    </lineage>
</organism>
<evidence type="ECO:0000313" key="1">
    <source>
        <dbReference type="EMBL" id="CAH2013127.1"/>
    </source>
</evidence>
<gene>
    <name evidence="1" type="ORF">ACAOBT_LOCUS33231</name>
</gene>
<sequence>MTVKLHCNNSPDCKIQPFLNKYHIKQQLLKAVRHKNVYNNCRKLSLLIFNVTKNKHSPKILRTYMEIPQWTTMFCQCFALTSAILLVSHSSRNEVALRLFHQC</sequence>
<protein>
    <submittedName>
        <fullName evidence="1">Uncharacterized protein</fullName>
    </submittedName>
</protein>
<reference evidence="1" key="1">
    <citation type="submission" date="2022-03" db="EMBL/GenBank/DDBJ databases">
        <authorList>
            <person name="Sayadi A."/>
        </authorList>
    </citation>
    <scope>NUCLEOTIDE SEQUENCE</scope>
</reference>
<dbReference type="EMBL" id="CAKOFQ010008273">
    <property type="protein sequence ID" value="CAH2013127.1"/>
    <property type="molecule type" value="Genomic_DNA"/>
</dbReference>
<proteinExistence type="predicted"/>
<keyword evidence="2" id="KW-1185">Reference proteome</keyword>
<dbReference type="AlphaFoldDB" id="A0A9P0MBX3"/>
<comment type="caution">
    <text evidence="1">The sequence shown here is derived from an EMBL/GenBank/DDBJ whole genome shotgun (WGS) entry which is preliminary data.</text>
</comment>
<name>A0A9P0MBX3_ACAOB</name>